<sequence>MRPIPNDALYSCLQAPRFTARRRASRFAVMHAIVAFGAVSAVPALAATPATLISGASQRCLEVAQGSQQPRTPVVIFDCHGAAHQQWEFSAAGELKTFDGARCLDVRGASTQPQAVVQSTTCNGGANQKWTLRPDKTIVNAQSGLCLTVKGGATANATGIDMWRCQASSHQQWSVGATTPPPADTQEPTPPSGLAIAALACRSATLTWKASTDNVGIAYYDIYRDGQALGTVNASTLTAQLVLTPGANWGVYVNARDAAGNVSQASTSLPVKVPQCQVDTQPPSVPTDFRGTVAGTTATLNWSAATDNVAVTAYDIYRNNSIAGSTGSLGYTDAGLAANTTYQYTLAARDAQGNVSPRGTTLSLTSGSACADVICSAAQVAADTDIPWGLAALPDGTVLYSRRDARDIILLNPASGVKKTVGVIPNVQGTNGEGGLLGLAIPPGFPDKDSWLYVYHTSATDNRIVRIRYVNGTLDIASLEVLLKGIGRNKYHNGGRLRFGPDGKLYATTGDAQNGAYAQDTGNLAGKVLRLNPNGTPPADNPFGNYVWSYGHRNPQGLAFDASGRLWEQEFGDSQDETNLIVKGGNYGWPNCEGVTSRAGAGCATAGFIAPKTTYRNSEGSCSGIAIVRNALYVACLAGKRLYRSDISGDKLINARQFFVGTYDRLRTVEPGIDGNLWMANSDAAGDKDSVPNNTNTRIWKVTLKP</sequence>
<feature type="domain" description="Fibronectin type-III" evidence="1">
    <location>
        <begin position="283"/>
        <end position="356"/>
    </location>
</feature>
<evidence type="ECO:0000313" key="3">
    <source>
        <dbReference type="EMBL" id="NHZ92186.1"/>
    </source>
</evidence>
<dbReference type="SMART" id="SM00458">
    <property type="entry name" value="RICIN"/>
    <property type="match status" value="1"/>
</dbReference>
<dbReference type="InterPro" id="IPR011042">
    <property type="entry name" value="6-blade_b-propeller_TolB-like"/>
</dbReference>
<reference evidence="3 4" key="1">
    <citation type="submission" date="2019-10" db="EMBL/GenBank/DDBJ databases">
        <title>Taxonomy of Antarctic Massilia spp.: description of Massilia rubra sp. nov., Massilia aquatica sp. nov., Massilia mucilaginosa sp. nov., Massilia frigida sp. nov. isolated from streams, lakes and regoliths.</title>
        <authorList>
            <person name="Holochova P."/>
            <person name="Sedlacek I."/>
            <person name="Kralova S."/>
            <person name="Maslanova I."/>
            <person name="Busse H.-J."/>
            <person name="Stankova E."/>
            <person name="Vrbovska V."/>
            <person name="Kovarovic V."/>
            <person name="Bartak M."/>
            <person name="Svec P."/>
            <person name="Pantucek R."/>
        </authorList>
    </citation>
    <scope>NUCLEOTIDE SEQUENCE [LARGE SCALE GENOMIC DNA]</scope>
    <source>
        <strain evidence="3 4">CCM 8733</strain>
    </source>
</reference>
<dbReference type="InterPro" id="IPR003961">
    <property type="entry name" value="FN3_dom"/>
</dbReference>
<dbReference type="InterPro" id="IPR000772">
    <property type="entry name" value="Ricin_B_lectin"/>
</dbReference>
<dbReference type="Pfam" id="PF00652">
    <property type="entry name" value="Ricin_B_lectin"/>
    <property type="match status" value="1"/>
</dbReference>
<keyword evidence="4" id="KW-1185">Reference proteome</keyword>
<dbReference type="SUPFAM" id="SSF49265">
    <property type="entry name" value="Fibronectin type III"/>
    <property type="match status" value="1"/>
</dbReference>
<dbReference type="InterPro" id="IPR011041">
    <property type="entry name" value="Quinoprot_gluc/sorb_DH_b-prop"/>
</dbReference>
<dbReference type="Gene3D" id="2.80.10.50">
    <property type="match status" value="1"/>
</dbReference>
<dbReference type="InterPro" id="IPR036116">
    <property type="entry name" value="FN3_sf"/>
</dbReference>
<dbReference type="PANTHER" id="PTHR19328:SF13">
    <property type="entry name" value="HIPL1 PROTEIN"/>
    <property type="match status" value="1"/>
</dbReference>
<name>A0ABX0P030_9BURK</name>
<gene>
    <name evidence="3" type="ORF">F2P45_24735</name>
</gene>
<dbReference type="CDD" id="cd00063">
    <property type="entry name" value="FN3"/>
    <property type="match status" value="2"/>
</dbReference>
<accession>A0ABX0P030</accession>
<dbReference type="Gene3D" id="2.120.10.30">
    <property type="entry name" value="TolB, C-terminal domain"/>
    <property type="match status" value="1"/>
</dbReference>
<dbReference type="SUPFAM" id="SSF50952">
    <property type="entry name" value="Soluble quinoprotein glucose dehydrogenase"/>
    <property type="match status" value="1"/>
</dbReference>
<feature type="domain" description="Fibronectin type-III" evidence="1">
    <location>
        <begin position="188"/>
        <end position="262"/>
    </location>
</feature>
<evidence type="ECO:0000259" key="2">
    <source>
        <dbReference type="SMART" id="SM00458"/>
    </source>
</evidence>
<dbReference type="InterPro" id="IPR012938">
    <property type="entry name" value="Glc/Sorbosone_DH"/>
</dbReference>
<evidence type="ECO:0000259" key="1">
    <source>
        <dbReference type="SMART" id="SM00060"/>
    </source>
</evidence>
<dbReference type="SUPFAM" id="SSF50370">
    <property type="entry name" value="Ricin B-like lectins"/>
    <property type="match status" value="1"/>
</dbReference>
<proteinExistence type="predicted"/>
<dbReference type="InterPro" id="IPR035992">
    <property type="entry name" value="Ricin_B-like_lectins"/>
</dbReference>
<dbReference type="PANTHER" id="PTHR19328">
    <property type="entry name" value="HEDGEHOG-INTERACTING PROTEIN"/>
    <property type="match status" value="1"/>
</dbReference>
<dbReference type="InterPro" id="IPR013783">
    <property type="entry name" value="Ig-like_fold"/>
</dbReference>
<organism evidence="3 4">
    <name type="scientific">Massilia mucilaginosa</name>
    <dbReference type="NCBI Taxonomy" id="2609282"/>
    <lineage>
        <taxon>Bacteria</taxon>
        <taxon>Pseudomonadati</taxon>
        <taxon>Pseudomonadota</taxon>
        <taxon>Betaproteobacteria</taxon>
        <taxon>Burkholderiales</taxon>
        <taxon>Oxalobacteraceae</taxon>
        <taxon>Telluria group</taxon>
        <taxon>Massilia</taxon>
    </lineage>
</organism>
<evidence type="ECO:0000313" key="4">
    <source>
        <dbReference type="Proteomes" id="UP000609726"/>
    </source>
</evidence>
<protein>
    <submittedName>
        <fullName evidence="3">Glucose dehydrogenase</fullName>
    </submittedName>
</protein>
<dbReference type="Proteomes" id="UP000609726">
    <property type="component" value="Unassembled WGS sequence"/>
</dbReference>
<dbReference type="CDD" id="cd23418">
    <property type="entry name" value="beta-trefoil_Ricin_XLN-like"/>
    <property type="match status" value="1"/>
</dbReference>
<feature type="domain" description="Ricin B lectin" evidence="2">
    <location>
        <begin position="48"/>
        <end position="176"/>
    </location>
</feature>
<dbReference type="EMBL" id="WHJH01000041">
    <property type="protein sequence ID" value="NHZ92186.1"/>
    <property type="molecule type" value="Genomic_DNA"/>
</dbReference>
<dbReference type="Gene3D" id="2.60.40.10">
    <property type="entry name" value="Immunoglobulins"/>
    <property type="match status" value="2"/>
</dbReference>
<dbReference type="SMART" id="SM00060">
    <property type="entry name" value="FN3"/>
    <property type="match status" value="2"/>
</dbReference>
<comment type="caution">
    <text evidence="3">The sequence shown here is derived from an EMBL/GenBank/DDBJ whole genome shotgun (WGS) entry which is preliminary data.</text>
</comment>
<dbReference type="PROSITE" id="PS50231">
    <property type="entry name" value="RICIN_B_LECTIN"/>
    <property type="match status" value="1"/>
</dbReference>
<dbReference type="Pfam" id="PF07995">
    <property type="entry name" value="GSDH"/>
    <property type="match status" value="1"/>
</dbReference>